<sequence>MWVSCRSDLYAPGVEQAGLAADQVHVEPRDDKMLLAVIEDAVRDGTPCAIIAEARKVPMVASRRCSSYRREVNADRALKPPAEMVRRFAAYPDALRASVDIAAECTFDLGESLPTSTRTSA</sequence>
<name>A0A1E1F8X1_9SPHN</name>
<dbReference type="KEGG" id="sclo:SCLO_5000410"/>
<gene>
    <name evidence="1" type="ORF">SCLO_5000410</name>
</gene>
<reference evidence="1 2" key="1">
    <citation type="submission" date="2016-10" db="EMBL/GenBank/DDBJ databases">
        <title>Complete Genome Sequence of the Nonylphenol-Degrading Bacterium Sphingobium cloacae JCM 10874T.</title>
        <authorList>
            <person name="Ootsuka M."/>
            <person name="Nishizawa T."/>
            <person name="Ohta H."/>
        </authorList>
    </citation>
    <scope>NUCLEOTIDE SEQUENCE [LARGE SCALE GENOMIC DNA]</scope>
    <source>
        <strain evidence="1 2">JCM 10874</strain>
        <plasmid evidence="2">psclo_5 dna</plasmid>
    </source>
</reference>
<dbReference type="EMBL" id="AP017659">
    <property type="protein sequence ID" value="BAV66937.1"/>
    <property type="molecule type" value="Genomic_DNA"/>
</dbReference>
<dbReference type="Gene3D" id="3.40.50.300">
    <property type="entry name" value="P-loop containing nucleotide triphosphate hydrolases"/>
    <property type="match status" value="1"/>
</dbReference>
<evidence type="ECO:0000313" key="1">
    <source>
        <dbReference type="EMBL" id="BAV66937.1"/>
    </source>
</evidence>
<geneLocation type="plasmid" evidence="2">
    <name>psclo_5 dna</name>
</geneLocation>
<dbReference type="Proteomes" id="UP000218272">
    <property type="component" value="Plasmid pSCLO_5"/>
</dbReference>
<dbReference type="InterPro" id="IPR027417">
    <property type="entry name" value="P-loop_NTPase"/>
</dbReference>
<keyword evidence="2" id="KW-1185">Reference proteome</keyword>
<organism evidence="1 2">
    <name type="scientific">Sphingobium cloacae</name>
    <dbReference type="NCBI Taxonomy" id="120107"/>
    <lineage>
        <taxon>Bacteria</taxon>
        <taxon>Pseudomonadati</taxon>
        <taxon>Pseudomonadota</taxon>
        <taxon>Alphaproteobacteria</taxon>
        <taxon>Sphingomonadales</taxon>
        <taxon>Sphingomonadaceae</taxon>
        <taxon>Sphingobium</taxon>
    </lineage>
</organism>
<proteinExistence type="predicted"/>
<protein>
    <submittedName>
        <fullName evidence="1">Protein ImuA</fullName>
    </submittedName>
</protein>
<dbReference type="AlphaFoldDB" id="A0A1E1F8X1"/>
<accession>A0A1E1F8X1</accession>
<keyword evidence="1" id="KW-0614">Plasmid</keyword>
<evidence type="ECO:0000313" key="2">
    <source>
        <dbReference type="Proteomes" id="UP000218272"/>
    </source>
</evidence>